<dbReference type="RefSeq" id="WP_339573831.1">
    <property type="nucleotide sequence ID" value="NZ_JBBIAA010000002.1"/>
</dbReference>
<reference evidence="7 8" key="1">
    <citation type="journal article" date="2017" name="Int. J. Syst. Evol. Microbiol.">
        <title>Pseudokineococcus basanitobsidens sp. nov., isolated from volcanic rock.</title>
        <authorList>
            <person name="Lee D.W."/>
            <person name="Park M.Y."/>
            <person name="Kim J.J."/>
            <person name="Kim B.S."/>
        </authorList>
    </citation>
    <scope>NUCLEOTIDE SEQUENCE [LARGE SCALE GENOMIC DNA]</scope>
    <source>
        <strain evidence="7 8">DSM 103726</strain>
    </source>
</reference>
<keyword evidence="2" id="KW-1003">Cell membrane</keyword>
<evidence type="ECO:0000256" key="2">
    <source>
        <dbReference type="ARBA" id="ARBA00022475"/>
    </source>
</evidence>
<evidence type="ECO:0000256" key="5">
    <source>
        <dbReference type="ARBA" id="ARBA00023136"/>
    </source>
</evidence>
<keyword evidence="5 6" id="KW-0472">Membrane</keyword>
<organism evidence="7 8">
    <name type="scientific">Pseudokineococcus basanitobsidens</name>
    <dbReference type="NCBI Taxonomy" id="1926649"/>
    <lineage>
        <taxon>Bacteria</taxon>
        <taxon>Bacillati</taxon>
        <taxon>Actinomycetota</taxon>
        <taxon>Actinomycetes</taxon>
        <taxon>Kineosporiales</taxon>
        <taxon>Kineosporiaceae</taxon>
        <taxon>Pseudokineococcus</taxon>
    </lineage>
</organism>
<dbReference type="Proteomes" id="UP001387100">
    <property type="component" value="Unassembled WGS sequence"/>
</dbReference>
<evidence type="ECO:0000256" key="6">
    <source>
        <dbReference type="SAM" id="Phobius"/>
    </source>
</evidence>
<gene>
    <name evidence="7" type="ORF">WDZ17_03990</name>
</gene>
<evidence type="ECO:0000313" key="8">
    <source>
        <dbReference type="Proteomes" id="UP001387100"/>
    </source>
</evidence>
<keyword evidence="8" id="KW-1185">Reference proteome</keyword>
<dbReference type="EMBL" id="JBBIAA010000002">
    <property type="protein sequence ID" value="MEJ5944452.1"/>
    <property type="molecule type" value="Genomic_DNA"/>
</dbReference>
<sequence length="373" mass="38182">MSDDGADGAQPGLLARVMHWRPVRAYLHYSGNRGNVLAGGVAFVGLFSLVSLLVVAVTVLGLVFGSSSGLQTDVYAQVNAAVPNLLVTPDSQGGFLDPESLLRSDVLSITGAVALVVALVSGLGWLDALREGIRAVFTEPPDRRPFLPKKARDLLVLLTLGLAVLVAGLGAAVVGAAATPILSLVDLDESPVATTGLPLVTFLVVAAIDTGVFLLLFRVLSDLRLPLRDVRQGAVVGGVALALITTLGGGLLQLVGGNNPVVTASATLGAILVWLNLLSRVTLVAAAWAATTAEDAGTVRLERRGATLPPGAVREDLDVPAGPRPRTAVAFDQRTTDRTTLAAGAVLGVVGASLVHLTAGAARAVVDGVRGRR</sequence>
<evidence type="ECO:0000313" key="7">
    <source>
        <dbReference type="EMBL" id="MEJ5944452.1"/>
    </source>
</evidence>
<comment type="caution">
    <text evidence="7">The sequence shown here is derived from an EMBL/GenBank/DDBJ whole genome shotgun (WGS) entry which is preliminary data.</text>
</comment>
<keyword evidence="4 6" id="KW-1133">Transmembrane helix</keyword>
<keyword evidence="3 6" id="KW-0812">Transmembrane</keyword>
<name>A0ABU8RH86_9ACTN</name>
<feature type="transmembrane region" description="Helical" evidence="6">
    <location>
        <begin position="106"/>
        <end position="126"/>
    </location>
</feature>
<evidence type="ECO:0000256" key="4">
    <source>
        <dbReference type="ARBA" id="ARBA00022989"/>
    </source>
</evidence>
<comment type="subcellular location">
    <subcellularLocation>
        <location evidence="1">Cell membrane</location>
        <topology evidence="1">Multi-pass membrane protein</topology>
    </subcellularLocation>
</comment>
<dbReference type="InterPro" id="IPR017039">
    <property type="entry name" value="Virul_fac_BrkB"/>
</dbReference>
<dbReference type="PANTHER" id="PTHR30213">
    <property type="entry name" value="INNER MEMBRANE PROTEIN YHJD"/>
    <property type="match status" value="1"/>
</dbReference>
<feature type="transmembrane region" description="Helical" evidence="6">
    <location>
        <begin position="261"/>
        <end position="278"/>
    </location>
</feature>
<dbReference type="PANTHER" id="PTHR30213:SF1">
    <property type="entry name" value="INNER MEMBRANE PROTEIN YHJD"/>
    <property type="match status" value="1"/>
</dbReference>
<evidence type="ECO:0000256" key="3">
    <source>
        <dbReference type="ARBA" id="ARBA00022692"/>
    </source>
</evidence>
<protein>
    <submittedName>
        <fullName evidence="7">YhjD/YihY/BrkB family envelope integrity protein</fullName>
    </submittedName>
</protein>
<proteinExistence type="predicted"/>
<feature type="transmembrane region" description="Helical" evidence="6">
    <location>
        <begin position="36"/>
        <end position="64"/>
    </location>
</feature>
<dbReference type="Pfam" id="PF03631">
    <property type="entry name" value="Virul_fac_BrkB"/>
    <property type="match status" value="1"/>
</dbReference>
<accession>A0ABU8RH86</accession>
<feature type="transmembrane region" description="Helical" evidence="6">
    <location>
        <begin position="199"/>
        <end position="221"/>
    </location>
</feature>
<feature type="transmembrane region" description="Helical" evidence="6">
    <location>
        <begin position="233"/>
        <end position="255"/>
    </location>
</feature>
<evidence type="ECO:0000256" key="1">
    <source>
        <dbReference type="ARBA" id="ARBA00004651"/>
    </source>
</evidence>
<feature type="transmembrane region" description="Helical" evidence="6">
    <location>
        <begin position="154"/>
        <end position="179"/>
    </location>
</feature>